<evidence type="ECO:0000313" key="3">
    <source>
        <dbReference type="Proteomes" id="UP000019854"/>
    </source>
</evidence>
<sequence length="118" mass="12642">MIIDLPNTTTNDVNKKLVELRETGGAVTMARVLTLVVITDAGDDVEEVIEAANGASHEHPCRVIVLERNPLASDTGLSAQIRVGAMPGPARSSYYACAARSPPMSTAWSFRSYCPTPR</sequence>
<dbReference type="Pfam" id="PF10128">
    <property type="entry name" value="OpcA_G6PD_assem"/>
    <property type="match status" value="1"/>
</dbReference>
<evidence type="ECO:0000313" key="2">
    <source>
        <dbReference type="EMBL" id="ETZ89781.1"/>
    </source>
</evidence>
<gene>
    <name evidence="2" type="ORF">L829_3359</name>
</gene>
<dbReference type="EMBL" id="JAOX01000001">
    <property type="protein sequence ID" value="ETZ89781.1"/>
    <property type="molecule type" value="Genomic_DNA"/>
</dbReference>
<dbReference type="PANTHER" id="PTHR38658">
    <property type="entry name" value="OXPP CYCLE PROTEIN OPCA-RELATED"/>
    <property type="match status" value="1"/>
</dbReference>
<dbReference type="InterPro" id="IPR046801">
    <property type="entry name" value="OpcA_G6PD_N"/>
</dbReference>
<name>A0A829PRJ4_9MYCO</name>
<comment type="caution">
    <text evidence="2">The sequence shown here is derived from an EMBL/GenBank/DDBJ whole genome shotgun (WGS) entry which is preliminary data.</text>
</comment>
<reference evidence="2 3" key="1">
    <citation type="submission" date="2014-01" db="EMBL/GenBank/DDBJ databases">
        <authorList>
            <person name="Zelazny A."/>
            <person name="Olivier K."/>
            <person name="Sampaio E.P."/>
            <person name="Holland S.M."/>
            <person name="Tallon L.J."/>
            <person name="Sadzewicz L.K."/>
            <person name="Sengamalay N."/>
            <person name="Fraser C.M."/>
            <person name="Hine E."/>
            <person name="Shefchek K.A."/>
            <person name="Das S.P."/>
            <person name="Shallom S.J."/>
            <person name="Agrawal S."/>
            <person name="Tettelin H."/>
        </authorList>
    </citation>
    <scope>NUCLEOTIDE SEQUENCE [LARGE SCALE GENOMIC DNA]</scope>
    <source>
        <strain evidence="2 3">MAB_030201_1075</strain>
    </source>
</reference>
<dbReference type="Proteomes" id="UP000019854">
    <property type="component" value="Unassembled WGS sequence"/>
</dbReference>
<dbReference type="AlphaFoldDB" id="A0A829PRJ4"/>
<dbReference type="InterPro" id="IPR004555">
    <property type="entry name" value="G6PDH_assembly_OpcA"/>
</dbReference>
<proteinExistence type="predicted"/>
<evidence type="ECO:0000259" key="1">
    <source>
        <dbReference type="Pfam" id="PF10128"/>
    </source>
</evidence>
<protein>
    <recommendedName>
        <fullName evidence="1">Glucose-6-phosphate dehydrogenase assembly protein OpcA N-terminal domain-containing protein</fullName>
    </recommendedName>
</protein>
<accession>A0A829PRJ4</accession>
<dbReference type="PANTHER" id="PTHR38658:SF1">
    <property type="entry name" value="OXPP CYCLE PROTEIN OPCA-RELATED"/>
    <property type="match status" value="1"/>
</dbReference>
<feature type="domain" description="Glucose-6-phosphate dehydrogenase assembly protein OpcA N-terminal" evidence="1">
    <location>
        <begin position="52"/>
        <end position="84"/>
    </location>
</feature>
<organism evidence="2 3">
    <name type="scientific">Mycobacteroides abscessus MAB_030201_1075</name>
    <dbReference type="NCBI Taxonomy" id="1335410"/>
    <lineage>
        <taxon>Bacteria</taxon>
        <taxon>Bacillati</taxon>
        <taxon>Actinomycetota</taxon>
        <taxon>Actinomycetes</taxon>
        <taxon>Mycobacteriales</taxon>
        <taxon>Mycobacteriaceae</taxon>
        <taxon>Mycobacteroides</taxon>
        <taxon>Mycobacteroides abscessus</taxon>
    </lineage>
</organism>